<dbReference type="AlphaFoldDB" id="A0A8H7ACF5"/>
<gene>
    <name evidence="1" type="ORF">GJ744_000731</name>
</gene>
<protein>
    <submittedName>
        <fullName evidence="1">Uncharacterized protein</fullName>
    </submittedName>
</protein>
<keyword evidence="2" id="KW-1185">Reference proteome</keyword>
<evidence type="ECO:0000313" key="1">
    <source>
        <dbReference type="EMBL" id="KAF7505484.1"/>
    </source>
</evidence>
<sequence length="287" mass="29522">MYGGGRYGGLGGYGGMGGSMGGGQGPGLVPTYQDLIDEYAAMRGMSGTSGMPAMDGWPGTSTMSGIDGPQANRIMAACDPMQMGDVKRGAQALLRRLEIDPQGAAMMLQQVGCRDVATAVRSLRAQLIAIITGNGQGGSMMPGEGGDPMGGWMPGRWPGAANSEDGVGMDGGMPGGPSGTFPGATSPWMAGRMEGSRTRFQGGPNAYMGNESRSQSAFRGPHNLNTGCGPYRHVHFNYEEDIGEERRGSGLRGTFSGGRHSSEFGAPGGGESSGSSMFGDFFGFGRL</sequence>
<organism evidence="1 2">
    <name type="scientific">Endocarpon pusillum</name>
    <dbReference type="NCBI Taxonomy" id="364733"/>
    <lineage>
        <taxon>Eukaryota</taxon>
        <taxon>Fungi</taxon>
        <taxon>Dikarya</taxon>
        <taxon>Ascomycota</taxon>
        <taxon>Pezizomycotina</taxon>
        <taxon>Eurotiomycetes</taxon>
        <taxon>Chaetothyriomycetidae</taxon>
        <taxon>Verrucariales</taxon>
        <taxon>Verrucariaceae</taxon>
        <taxon>Endocarpon</taxon>
    </lineage>
</organism>
<comment type="caution">
    <text evidence="1">The sequence shown here is derived from an EMBL/GenBank/DDBJ whole genome shotgun (WGS) entry which is preliminary data.</text>
</comment>
<dbReference type="EMBL" id="JAACFV010000108">
    <property type="protein sequence ID" value="KAF7505484.1"/>
    <property type="molecule type" value="Genomic_DNA"/>
</dbReference>
<accession>A0A8H7ACF5</accession>
<name>A0A8H7ACF5_9EURO</name>
<evidence type="ECO:0000313" key="2">
    <source>
        <dbReference type="Proteomes" id="UP000606974"/>
    </source>
</evidence>
<reference evidence="1" key="1">
    <citation type="submission" date="2020-02" db="EMBL/GenBank/DDBJ databases">
        <authorList>
            <person name="Palmer J.M."/>
        </authorList>
    </citation>
    <scope>NUCLEOTIDE SEQUENCE</scope>
    <source>
        <strain evidence="1">EPUS1.4</strain>
        <tissue evidence="1">Thallus</tissue>
    </source>
</reference>
<dbReference type="OrthoDB" id="10421951at2759"/>
<proteinExistence type="predicted"/>
<dbReference type="Proteomes" id="UP000606974">
    <property type="component" value="Unassembled WGS sequence"/>
</dbReference>